<comment type="caution">
    <text evidence="2">The sequence shown here is derived from an EMBL/GenBank/DDBJ whole genome shotgun (WGS) entry which is preliminary data.</text>
</comment>
<dbReference type="Proteomes" id="UP001149140">
    <property type="component" value="Unassembled WGS sequence"/>
</dbReference>
<gene>
    <name evidence="2" type="ORF">OM076_09300</name>
</gene>
<reference evidence="2" key="1">
    <citation type="submission" date="2022-10" db="EMBL/GenBank/DDBJ databases">
        <title>The WGS of Solirubrobacter ginsenosidimutans DSM 21036.</title>
        <authorList>
            <person name="Jiang Z."/>
        </authorList>
    </citation>
    <scope>NUCLEOTIDE SEQUENCE</scope>
    <source>
        <strain evidence="2">DSM 21036</strain>
    </source>
</reference>
<sequence>MTGTITFALLDPFARVTVPVLAITASVAPDADRTSAPFPILTVPAFAWVVGSNAAYMTSSERPFTLEGETLAWCCTWAVIFTAVIAAITGSVRAWQLRQ</sequence>
<dbReference type="EMBL" id="JAPDOD010000005">
    <property type="protein sequence ID" value="MDA0160461.1"/>
    <property type="molecule type" value="Genomic_DNA"/>
</dbReference>
<organism evidence="2 3">
    <name type="scientific">Solirubrobacter ginsenosidimutans</name>
    <dbReference type="NCBI Taxonomy" id="490573"/>
    <lineage>
        <taxon>Bacteria</taxon>
        <taxon>Bacillati</taxon>
        <taxon>Actinomycetota</taxon>
        <taxon>Thermoleophilia</taxon>
        <taxon>Solirubrobacterales</taxon>
        <taxon>Solirubrobacteraceae</taxon>
        <taxon>Solirubrobacter</taxon>
    </lineage>
</organism>
<feature type="transmembrane region" description="Helical" evidence="1">
    <location>
        <begin position="38"/>
        <end position="58"/>
    </location>
</feature>
<protein>
    <submittedName>
        <fullName evidence="2">Uncharacterized protein</fullName>
    </submittedName>
</protein>
<accession>A0A9X3MPJ3</accession>
<evidence type="ECO:0000313" key="3">
    <source>
        <dbReference type="Proteomes" id="UP001149140"/>
    </source>
</evidence>
<feature type="transmembrane region" description="Helical" evidence="1">
    <location>
        <begin position="70"/>
        <end position="92"/>
    </location>
</feature>
<keyword evidence="3" id="KW-1185">Reference proteome</keyword>
<evidence type="ECO:0000313" key="2">
    <source>
        <dbReference type="EMBL" id="MDA0160461.1"/>
    </source>
</evidence>
<name>A0A9X3MPJ3_9ACTN</name>
<keyword evidence="1" id="KW-0472">Membrane</keyword>
<proteinExistence type="predicted"/>
<evidence type="ECO:0000256" key="1">
    <source>
        <dbReference type="SAM" id="Phobius"/>
    </source>
</evidence>
<keyword evidence="1" id="KW-1133">Transmembrane helix</keyword>
<dbReference type="RefSeq" id="WP_270039311.1">
    <property type="nucleotide sequence ID" value="NZ_JAPDOD010000005.1"/>
</dbReference>
<dbReference type="AlphaFoldDB" id="A0A9X3MPJ3"/>
<keyword evidence="1" id="KW-0812">Transmembrane</keyword>